<accession>A0A1J5B7Q3</accession>
<feature type="transmembrane region" description="Helical" evidence="1">
    <location>
        <begin position="33"/>
        <end position="50"/>
    </location>
</feature>
<dbReference type="AlphaFoldDB" id="A0A1J5B7Q3"/>
<name>A0A1J5B7Q3_9BACT</name>
<feature type="transmembrane region" description="Helical" evidence="1">
    <location>
        <begin position="97"/>
        <end position="122"/>
    </location>
</feature>
<protein>
    <submittedName>
        <fullName evidence="2">Uncharacterized protein</fullName>
    </submittedName>
</protein>
<evidence type="ECO:0000313" key="3">
    <source>
        <dbReference type="Proteomes" id="UP000183605"/>
    </source>
</evidence>
<comment type="caution">
    <text evidence="2">The sequence shown here is derived from an EMBL/GenBank/DDBJ whole genome shotgun (WGS) entry which is preliminary data.</text>
</comment>
<proteinExistence type="predicted"/>
<dbReference type="EMBL" id="MNXQ01000051">
    <property type="protein sequence ID" value="OIP03000.1"/>
    <property type="molecule type" value="Genomic_DNA"/>
</dbReference>
<feature type="transmembrane region" description="Helical" evidence="1">
    <location>
        <begin position="134"/>
        <end position="153"/>
    </location>
</feature>
<keyword evidence="1" id="KW-0812">Transmembrane</keyword>
<keyword evidence="1" id="KW-0472">Membrane</keyword>
<feature type="transmembrane region" description="Helical" evidence="1">
    <location>
        <begin position="71"/>
        <end position="91"/>
    </location>
</feature>
<reference evidence="2 3" key="1">
    <citation type="journal article" date="2016" name="Environ. Microbiol.">
        <title>Genomic resolution of a cold subsurface aquifer community provides metabolic insights for novel microbes adapted to high CO concentrations.</title>
        <authorList>
            <person name="Probst A.J."/>
            <person name="Castelle C.J."/>
            <person name="Singh A."/>
            <person name="Brown C.T."/>
            <person name="Anantharaman K."/>
            <person name="Sharon I."/>
            <person name="Hug L.A."/>
            <person name="Burstein D."/>
            <person name="Emerson J.B."/>
            <person name="Thomas B.C."/>
            <person name="Banfield J.F."/>
        </authorList>
    </citation>
    <scope>NUCLEOTIDE SEQUENCE [LARGE SCALE GENOMIC DNA]</scope>
    <source>
        <strain evidence="2">CG2_30_44_31</strain>
    </source>
</reference>
<sequence length="247" mass="27836">MSLPTLPHFILLLLAAAFTFFWHNNPGLSQYSLQLSSLLLAVFLFHNLLGRKKSLSLSFIKYQSISNSLTITLLLLLLVLDTGGLTSPLFFTLDFLLFGLSLLFNPSLGLLVGLALSLLFLLNNSLIDLNSLTNLISLILVAPLARFFGTQYLRLLEGQKQIKVLKHQSNQLETNLSQEEGNTLLWLTLNFHNKMSQSLDLISQISSQLSTIPYHQQEKLKSLYLDLKELFKSGQELKDKIDKITDD</sequence>
<evidence type="ECO:0000256" key="1">
    <source>
        <dbReference type="SAM" id="Phobius"/>
    </source>
</evidence>
<organism evidence="2 3">
    <name type="scientific">Candidatus Beckwithbacteria bacterium CG2_30_44_31</name>
    <dbReference type="NCBI Taxonomy" id="1805035"/>
    <lineage>
        <taxon>Bacteria</taxon>
        <taxon>Candidatus Beckwithiibacteriota</taxon>
    </lineage>
</organism>
<evidence type="ECO:0000313" key="2">
    <source>
        <dbReference type="EMBL" id="OIP03000.1"/>
    </source>
</evidence>
<gene>
    <name evidence="2" type="ORF">AUK18_02755</name>
</gene>
<dbReference type="Proteomes" id="UP000183605">
    <property type="component" value="Unassembled WGS sequence"/>
</dbReference>
<keyword evidence="1" id="KW-1133">Transmembrane helix</keyword>